<evidence type="ECO:0000256" key="7">
    <source>
        <dbReference type="ARBA" id="ARBA00023211"/>
    </source>
</evidence>
<feature type="binding site" evidence="10">
    <location>
        <begin position="210"/>
        <end position="213"/>
    </location>
    <ligand>
        <name>GMP</name>
        <dbReference type="ChEBI" id="CHEBI:58115"/>
    </ligand>
</feature>
<evidence type="ECO:0000256" key="4">
    <source>
        <dbReference type="ARBA" id="ARBA00022741"/>
    </source>
</evidence>
<dbReference type="EC" id="6.5.1.8" evidence="1"/>
<dbReference type="GO" id="GO:0005525">
    <property type="term" value="F:GTP binding"/>
    <property type="evidence" value="ECO:0007669"/>
    <property type="project" value="UniProtKB-KW"/>
</dbReference>
<accession>A0A934NJA6</accession>
<keyword evidence="4 10" id="KW-0547">Nucleotide-binding</keyword>
<dbReference type="InterPro" id="IPR036025">
    <property type="entry name" value="RtcB-like_sf"/>
</dbReference>
<evidence type="ECO:0000313" key="13">
    <source>
        <dbReference type="Proteomes" id="UP000614410"/>
    </source>
</evidence>
<dbReference type="Gene3D" id="3.90.1860.10">
    <property type="entry name" value="tRNA-splicing ligase RtcB"/>
    <property type="match status" value="1"/>
</dbReference>
<evidence type="ECO:0000256" key="11">
    <source>
        <dbReference type="PIRSR" id="PIRSR601233-3"/>
    </source>
</evidence>
<sequence length="287" mass="31962">MKDSAPDESRQTRRRNSIIPTTGWKERLTFDNEGRFFVLSDEAVRGVPVRLLGKRGVGRLSGLAEHYFRVARDEQPDVIRNLDEAWFAPESVHRDEYLAAVAAGGNYAIINRLVIAEEVSVAFRDVFNAELDLVYEISHNLVQREWSDEFGGVNVHRKGATRAFPAGHRALDGTLWCETGHPVLIPGSNRDWSYILRPTGSAKSAYTVNHGSGRRMSRTAARKLLDQEVVNADYRRAGIVVNLDGRVPIDESGPAYKSSAEVIQAITDAGLAEVEHRLWPLASLKAM</sequence>
<keyword evidence="5" id="KW-0692">RNA repair</keyword>
<name>A0A934NJA6_9BACT</name>
<evidence type="ECO:0000256" key="10">
    <source>
        <dbReference type="PIRSR" id="PIRSR601233-2"/>
    </source>
</evidence>
<evidence type="ECO:0000313" key="12">
    <source>
        <dbReference type="EMBL" id="MBJ7609129.1"/>
    </source>
</evidence>
<protein>
    <recommendedName>
        <fullName evidence="1">3'-phosphate/5'-hydroxy nucleic acid ligase</fullName>
        <ecNumber evidence="1">6.5.1.8</ecNumber>
    </recommendedName>
</protein>
<comment type="caution">
    <text evidence="12">The sequence shown here is derived from an EMBL/GenBank/DDBJ whole genome shotgun (WGS) entry which is preliminary data.</text>
</comment>
<dbReference type="GO" id="GO:0006396">
    <property type="term" value="P:RNA processing"/>
    <property type="evidence" value="ECO:0007669"/>
    <property type="project" value="InterPro"/>
</dbReference>
<keyword evidence="6 10" id="KW-0342">GTP-binding</keyword>
<dbReference type="PANTHER" id="PTHR11118">
    <property type="entry name" value="RNA-SPLICING LIGASE RTCB HOMOLOG"/>
    <property type="match status" value="1"/>
</dbReference>
<feature type="active site" description="GMP-histidine intermediate" evidence="9">
    <location>
        <position position="210"/>
    </location>
</feature>
<organism evidence="12 13">
    <name type="scientific">Candidatus Amunia macphersoniae</name>
    <dbReference type="NCBI Taxonomy" id="3127014"/>
    <lineage>
        <taxon>Bacteria</taxon>
        <taxon>Bacillati</taxon>
        <taxon>Candidatus Dormiibacterota</taxon>
        <taxon>Candidatus Dormibacteria</taxon>
        <taxon>Candidatus Aeolococcales</taxon>
        <taxon>Candidatus Aeolococcaceae</taxon>
        <taxon>Candidatus Amunia</taxon>
    </lineage>
</organism>
<feature type="binding site" evidence="10">
    <location>
        <position position="285"/>
    </location>
    <ligand>
        <name>GMP</name>
        <dbReference type="ChEBI" id="CHEBI:58115"/>
    </ligand>
</feature>
<dbReference type="PANTHER" id="PTHR11118:SF1">
    <property type="entry name" value="RNA-SPLICING LIGASE RTCB HOMOLOG"/>
    <property type="match status" value="1"/>
</dbReference>
<dbReference type="AlphaFoldDB" id="A0A934NJA6"/>
<evidence type="ECO:0000256" key="5">
    <source>
        <dbReference type="ARBA" id="ARBA00022800"/>
    </source>
</evidence>
<dbReference type="Proteomes" id="UP000614410">
    <property type="component" value="Unassembled WGS sequence"/>
</dbReference>
<evidence type="ECO:0000256" key="8">
    <source>
        <dbReference type="ARBA" id="ARBA00047746"/>
    </source>
</evidence>
<dbReference type="Pfam" id="PF01139">
    <property type="entry name" value="RtcB"/>
    <property type="match status" value="1"/>
</dbReference>
<reference evidence="12 13" key="1">
    <citation type="submission" date="2020-10" db="EMBL/GenBank/DDBJ databases">
        <title>Ca. Dormibacterota MAGs.</title>
        <authorList>
            <person name="Montgomery K."/>
        </authorList>
    </citation>
    <scope>NUCLEOTIDE SEQUENCE [LARGE SCALE GENOMIC DNA]</scope>
    <source>
        <strain evidence="12">Mitchell_Peninsula_5</strain>
    </source>
</reference>
<feature type="binding site" evidence="11">
    <location>
        <position position="139"/>
    </location>
    <ligand>
        <name>Mn(2+)</name>
        <dbReference type="ChEBI" id="CHEBI:29035"/>
        <label>2</label>
    </ligand>
</feature>
<comment type="cofactor">
    <cofactor evidence="11">
        <name>Mn(2+)</name>
        <dbReference type="ChEBI" id="CHEBI:29035"/>
    </cofactor>
    <text evidence="11">Binds 2 manganese ions per subunit.</text>
</comment>
<evidence type="ECO:0000256" key="6">
    <source>
        <dbReference type="ARBA" id="ARBA00023134"/>
    </source>
</evidence>
<feature type="binding site" evidence="10">
    <location>
        <begin position="139"/>
        <end position="140"/>
    </location>
    <ligand>
        <name>GMP</name>
        <dbReference type="ChEBI" id="CHEBI:58115"/>
    </ligand>
</feature>
<dbReference type="GO" id="GO:0046872">
    <property type="term" value="F:metal ion binding"/>
    <property type="evidence" value="ECO:0007669"/>
    <property type="project" value="UniProtKB-KW"/>
</dbReference>
<dbReference type="EMBL" id="JAEKNN010000030">
    <property type="protein sequence ID" value="MBJ7609129.1"/>
    <property type="molecule type" value="Genomic_DNA"/>
</dbReference>
<comment type="catalytic activity">
    <reaction evidence="8">
        <text>a 3'-end 3'-phospho-ribonucleotide-RNA + a 5'-end dephospho-ribonucleoside-RNA + GTP = a ribonucleotidyl-ribonucleotide-RNA + GMP + diphosphate</text>
        <dbReference type="Rhea" id="RHEA:68076"/>
        <dbReference type="Rhea" id="RHEA-COMP:10463"/>
        <dbReference type="Rhea" id="RHEA-COMP:13936"/>
        <dbReference type="Rhea" id="RHEA-COMP:17355"/>
        <dbReference type="ChEBI" id="CHEBI:33019"/>
        <dbReference type="ChEBI" id="CHEBI:37565"/>
        <dbReference type="ChEBI" id="CHEBI:58115"/>
        <dbReference type="ChEBI" id="CHEBI:83062"/>
        <dbReference type="ChEBI" id="CHEBI:138284"/>
        <dbReference type="ChEBI" id="CHEBI:173118"/>
        <dbReference type="EC" id="6.5.1.8"/>
    </reaction>
</comment>
<keyword evidence="3 11" id="KW-0479">Metal-binding</keyword>
<keyword evidence="2" id="KW-0436">Ligase</keyword>
<dbReference type="GO" id="GO:0003972">
    <property type="term" value="F:RNA ligase (ATP) activity"/>
    <property type="evidence" value="ECO:0007669"/>
    <property type="project" value="TreeGrafter"/>
</dbReference>
<dbReference type="GO" id="GO:0170057">
    <property type="term" value="F:RNA ligase (GTP) activity"/>
    <property type="evidence" value="ECO:0007669"/>
    <property type="project" value="UniProtKB-EC"/>
</dbReference>
<dbReference type="InterPro" id="IPR001233">
    <property type="entry name" value="RtcB"/>
</dbReference>
<evidence type="ECO:0000256" key="2">
    <source>
        <dbReference type="ARBA" id="ARBA00022598"/>
    </source>
</evidence>
<evidence type="ECO:0000256" key="3">
    <source>
        <dbReference type="ARBA" id="ARBA00022723"/>
    </source>
</evidence>
<keyword evidence="7 11" id="KW-0464">Manganese</keyword>
<dbReference type="SUPFAM" id="SSF103365">
    <property type="entry name" value="Hypothetical protein PH1602"/>
    <property type="match status" value="1"/>
</dbReference>
<proteinExistence type="predicted"/>
<dbReference type="GO" id="GO:0042245">
    <property type="term" value="P:RNA repair"/>
    <property type="evidence" value="ECO:0007669"/>
    <property type="project" value="UniProtKB-KW"/>
</dbReference>
<gene>
    <name evidence="12" type="ORF">JF887_06820</name>
</gene>
<evidence type="ECO:0000256" key="1">
    <source>
        <dbReference type="ARBA" id="ARBA00012726"/>
    </source>
</evidence>
<evidence type="ECO:0000256" key="9">
    <source>
        <dbReference type="PIRSR" id="PIRSR601233-1"/>
    </source>
</evidence>
<feature type="binding site" evidence="10">
    <location>
        <position position="193"/>
    </location>
    <ligand>
        <name>GMP</name>
        <dbReference type="ChEBI" id="CHEBI:58115"/>
    </ligand>
</feature>